<gene>
    <name evidence="1" type="ORF">SAMN04488523_1013</name>
</gene>
<dbReference type="Proteomes" id="UP000198977">
    <property type="component" value="Unassembled WGS sequence"/>
</dbReference>
<accession>A0A1I1SE68</accession>
<dbReference type="STRING" id="74348.SAMN04488523_1013"/>
<evidence type="ECO:0008006" key="3">
    <source>
        <dbReference type="Google" id="ProtNLM"/>
    </source>
</evidence>
<protein>
    <recommendedName>
        <fullName evidence="3">Helix-turn-helix domain-containing protein</fullName>
    </recommendedName>
</protein>
<dbReference type="OrthoDB" id="7726947at2"/>
<name>A0A1I1SE68_9RHOB</name>
<organism evidence="1 2">
    <name type="scientific">Sulfitobacter brevis</name>
    <dbReference type="NCBI Taxonomy" id="74348"/>
    <lineage>
        <taxon>Bacteria</taxon>
        <taxon>Pseudomonadati</taxon>
        <taxon>Pseudomonadota</taxon>
        <taxon>Alphaproteobacteria</taxon>
        <taxon>Rhodobacterales</taxon>
        <taxon>Roseobacteraceae</taxon>
        <taxon>Sulfitobacter</taxon>
    </lineage>
</organism>
<evidence type="ECO:0000313" key="1">
    <source>
        <dbReference type="EMBL" id="SFD44794.1"/>
    </source>
</evidence>
<keyword evidence="2" id="KW-1185">Reference proteome</keyword>
<dbReference type="RefSeq" id="WP_093921788.1">
    <property type="nucleotide sequence ID" value="NZ_FOMW01000001.1"/>
</dbReference>
<evidence type="ECO:0000313" key="2">
    <source>
        <dbReference type="Proteomes" id="UP000198977"/>
    </source>
</evidence>
<dbReference type="AlphaFoldDB" id="A0A1I1SE68"/>
<sequence length="94" mass="10623">MSDDQFYSGKTQIAWACQALLDGRKISHRSEINEAHGWRLGAIICRLKHEFGWPIDKERGAGNVAYYFLIADADLANLRFPRSARTAAKREAAE</sequence>
<proteinExistence type="predicted"/>
<reference evidence="1 2" key="1">
    <citation type="submission" date="2016-10" db="EMBL/GenBank/DDBJ databases">
        <authorList>
            <person name="de Groot N.N."/>
        </authorList>
    </citation>
    <scope>NUCLEOTIDE SEQUENCE [LARGE SCALE GENOMIC DNA]</scope>
    <source>
        <strain evidence="1 2">DSM 11443</strain>
    </source>
</reference>
<dbReference type="EMBL" id="FOMW01000001">
    <property type="protein sequence ID" value="SFD44794.1"/>
    <property type="molecule type" value="Genomic_DNA"/>
</dbReference>